<dbReference type="EMBL" id="JACGWL010000003">
    <property type="protein sequence ID" value="KAK4405364.1"/>
    <property type="molecule type" value="Genomic_DNA"/>
</dbReference>
<name>A0AAE2C1A8_9LAMI</name>
<evidence type="ECO:0000256" key="2">
    <source>
        <dbReference type="ARBA" id="ARBA00022942"/>
    </source>
</evidence>
<proteinExistence type="inferred from homology"/>
<sequence length="491" mass="55995">MTQDVEMKEQQAAPSNSLSSTSPSTLQHLKDIAALIETGAYTREVRRIVRAIRWTIQLRKKLNASVLSAFLNFSLVPGSEVHSRLSSYVPKEDEQDMEVDTATSATQAPAKHSLPELEIYSYLLVLIFLIDQKRYNEHCTSKDLNRRTVDVLASRLYFYYSLSYELTGDLAETRGTLLALHRTATLRHDELGQETLLNLLLRNYLHYNLYDQAEKLRSKAPRFEAHSNQQANLMTLLELFYVNQLHSSLHFCRYLFYLGKIRTIQLEYTDAKESLLQAARKAPVSALGFRIQCNKWAVIVRLLLGEIPERTVFMQKGMEKALRPYFELTNAVRIGDLELFKTVAEKFASTFSSDRTNNLIVRLRHNVIRTGLRNISISYSRISLADVAKKLRLDSANPVADAESIVSKAIRDGAIDATLDHTNGWMVSKETGDIYSTNEPQIAFNSRIAFCLNMHNEAVRALRFPPNSHKEKESAEKEERDNSKSKSLQNI</sequence>
<comment type="similarity">
    <text evidence="1">Belongs to the proteasome subunit S3 family.</text>
</comment>
<dbReference type="InterPro" id="IPR036390">
    <property type="entry name" value="WH_DNA-bd_sf"/>
</dbReference>
<dbReference type="SMART" id="SM00088">
    <property type="entry name" value="PINT"/>
    <property type="match status" value="1"/>
</dbReference>
<feature type="compositionally biased region" description="Low complexity" evidence="3">
    <location>
        <begin position="11"/>
        <end position="24"/>
    </location>
</feature>
<dbReference type="PANTHER" id="PTHR10758:SF2">
    <property type="entry name" value="26S PROTEASOME NON-ATPASE REGULATORY SUBUNIT 3"/>
    <property type="match status" value="1"/>
</dbReference>
<evidence type="ECO:0000313" key="6">
    <source>
        <dbReference type="Proteomes" id="UP001289374"/>
    </source>
</evidence>
<dbReference type="Proteomes" id="UP001289374">
    <property type="component" value="Unassembled WGS sequence"/>
</dbReference>
<accession>A0AAE2C1A8</accession>
<dbReference type="InterPro" id="IPR013586">
    <property type="entry name" value="PSMD3_C"/>
</dbReference>
<feature type="region of interest" description="Disordered" evidence="3">
    <location>
        <begin position="462"/>
        <end position="491"/>
    </location>
</feature>
<feature type="compositionally biased region" description="Basic and acidic residues" evidence="3">
    <location>
        <begin position="468"/>
        <end position="484"/>
    </location>
</feature>
<dbReference type="Pfam" id="PF25573">
    <property type="entry name" value="TPR_PSMD3_N"/>
    <property type="match status" value="2"/>
</dbReference>
<dbReference type="FunFam" id="1.25.40.570:FF:000012">
    <property type="entry name" value="probable 26S proteasome non-ATPase regulatory subunit 3"/>
    <property type="match status" value="1"/>
</dbReference>
<reference evidence="5" key="1">
    <citation type="submission" date="2020-06" db="EMBL/GenBank/DDBJ databases">
        <authorList>
            <person name="Li T."/>
            <person name="Hu X."/>
            <person name="Zhang T."/>
            <person name="Song X."/>
            <person name="Zhang H."/>
            <person name="Dai N."/>
            <person name="Sheng W."/>
            <person name="Hou X."/>
            <person name="Wei L."/>
        </authorList>
    </citation>
    <scope>NUCLEOTIDE SEQUENCE</scope>
    <source>
        <strain evidence="5">K16</strain>
        <tissue evidence="5">Leaf</tissue>
    </source>
</reference>
<feature type="domain" description="PCI" evidence="4">
    <location>
        <begin position="252"/>
        <end position="433"/>
    </location>
</feature>
<reference evidence="5" key="2">
    <citation type="journal article" date="2024" name="Plant">
        <title>Genomic evolution and insights into agronomic trait innovations of Sesamum species.</title>
        <authorList>
            <person name="Miao H."/>
            <person name="Wang L."/>
            <person name="Qu L."/>
            <person name="Liu H."/>
            <person name="Sun Y."/>
            <person name="Le M."/>
            <person name="Wang Q."/>
            <person name="Wei S."/>
            <person name="Zheng Y."/>
            <person name="Lin W."/>
            <person name="Duan Y."/>
            <person name="Cao H."/>
            <person name="Xiong S."/>
            <person name="Wang X."/>
            <person name="Wei L."/>
            <person name="Li C."/>
            <person name="Ma Q."/>
            <person name="Ju M."/>
            <person name="Zhao R."/>
            <person name="Li G."/>
            <person name="Mu C."/>
            <person name="Tian Q."/>
            <person name="Mei H."/>
            <person name="Zhang T."/>
            <person name="Gao T."/>
            <person name="Zhang H."/>
        </authorList>
    </citation>
    <scope>NUCLEOTIDE SEQUENCE</scope>
    <source>
        <strain evidence="5">K16</strain>
    </source>
</reference>
<evidence type="ECO:0000256" key="1">
    <source>
        <dbReference type="ARBA" id="ARBA00007912"/>
    </source>
</evidence>
<evidence type="ECO:0000313" key="5">
    <source>
        <dbReference type="EMBL" id="KAK4405364.1"/>
    </source>
</evidence>
<dbReference type="InterPro" id="IPR050756">
    <property type="entry name" value="CSN3"/>
</dbReference>
<dbReference type="GO" id="GO:0042176">
    <property type="term" value="P:regulation of protein catabolic process"/>
    <property type="evidence" value="ECO:0007669"/>
    <property type="project" value="InterPro"/>
</dbReference>
<dbReference type="InterPro" id="IPR000717">
    <property type="entry name" value="PCI_dom"/>
</dbReference>
<dbReference type="Pfam" id="PF08375">
    <property type="entry name" value="Rpn3_C"/>
    <property type="match status" value="1"/>
</dbReference>
<dbReference type="PROSITE" id="PS50250">
    <property type="entry name" value="PCI"/>
    <property type="match status" value="1"/>
</dbReference>
<dbReference type="AlphaFoldDB" id="A0AAE2C1A8"/>
<dbReference type="GO" id="GO:0030234">
    <property type="term" value="F:enzyme regulator activity"/>
    <property type="evidence" value="ECO:0007669"/>
    <property type="project" value="InterPro"/>
</dbReference>
<protein>
    <submittedName>
        <fullName evidence="5">26S proteasome non-ATPase regulatory subunit</fullName>
    </submittedName>
</protein>
<evidence type="ECO:0000259" key="4">
    <source>
        <dbReference type="PROSITE" id="PS50250"/>
    </source>
</evidence>
<dbReference type="SUPFAM" id="SSF46785">
    <property type="entry name" value="Winged helix' DNA-binding domain"/>
    <property type="match status" value="1"/>
</dbReference>
<organism evidence="5 6">
    <name type="scientific">Sesamum angolense</name>
    <dbReference type="NCBI Taxonomy" id="2727404"/>
    <lineage>
        <taxon>Eukaryota</taxon>
        <taxon>Viridiplantae</taxon>
        <taxon>Streptophyta</taxon>
        <taxon>Embryophyta</taxon>
        <taxon>Tracheophyta</taxon>
        <taxon>Spermatophyta</taxon>
        <taxon>Magnoliopsida</taxon>
        <taxon>eudicotyledons</taxon>
        <taxon>Gunneridae</taxon>
        <taxon>Pentapetalae</taxon>
        <taxon>asterids</taxon>
        <taxon>lamiids</taxon>
        <taxon>Lamiales</taxon>
        <taxon>Pedaliaceae</taxon>
        <taxon>Sesamum</taxon>
    </lineage>
</organism>
<feature type="region of interest" description="Disordered" evidence="3">
    <location>
        <begin position="1"/>
        <end position="24"/>
    </location>
</feature>
<gene>
    <name evidence="5" type="ORF">Sango_0542900</name>
</gene>
<dbReference type="SMART" id="SM00753">
    <property type="entry name" value="PAM"/>
    <property type="match status" value="1"/>
</dbReference>
<dbReference type="InterPro" id="IPR057985">
    <property type="entry name" value="TPR_PSMD3_N"/>
</dbReference>
<dbReference type="GO" id="GO:0006511">
    <property type="term" value="P:ubiquitin-dependent protein catabolic process"/>
    <property type="evidence" value="ECO:0007669"/>
    <property type="project" value="TreeGrafter"/>
</dbReference>
<dbReference type="Gene3D" id="1.25.40.570">
    <property type="match status" value="1"/>
</dbReference>
<dbReference type="PANTHER" id="PTHR10758">
    <property type="entry name" value="26S PROTEASOME NON-ATPASE REGULATORY SUBUNIT 3/COP9 SIGNALOSOME COMPLEX SUBUNIT 3"/>
    <property type="match status" value="1"/>
</dbReference>
<dbReference type="Pfam" id="PF01399">
    <property type="entry name" value="PCI"/>
    <property type="match status" value="1"/>
</dbReference>
<keyword evidence="6" id="KW-1185">Reference proteome</keyword>
<evidence type="ECO:0000256" key="3">
    <source>
        <dbReference type="SAM" id="MobiDB-lite"/>
    </source>
</evidence>
<keyword evidence="2 5" id="KW-0647">Proteasome</keyword>
<dbReference type="GO" id="GO:0008541">
    <property type="term" value="C:proteasome regulatory particle, lid subcomplex"/>
    <property type="evidence" value="ECO:0007669"/>
    <property type="project" value="TreeGrafter"/>
</dbReference>
<comment type="caution">
    <text evidence="5">The sequence shown here is derived from an EMBL/GenBank/DDBJ whole genome shotgun (WGS) entry which is preliminary data.</text>
</comment>